<dbReference type="STRING" id="266749.SAMN05421876_103178"/>
<evidence type="ECO:0000256" key="1">
    <source>
        <dbReference type="SAM" id="SignalP"/>
    </source>
</evidence>
<proteinExistence type="predicted"/>
<sequence>MKKLAVFLMIASSSIIYAQSILGTYTQSAFLAPDKIRDAATKDLVITKDPVKKNVIWISNLLGNSRIYAVANTKTEDAEVYSIPPQTAFGYAVKLGCIAYKTEDSEISISLNNKTNCLGMSQSDYSNISVGKNGIKTKDISMNSKGAKIDVAKVLAGVQYVGKKN</sequence>
<keyword evidence="1" id="KW-0732">Signal</keyword>
<name>A0A0C1FD17_9FLAO</name>
<keyword evidence="3" id="KW-1185">Reference proteome</keyword>
<gene>
    <name evidence="2" type="ORF">OA86_03585</name>
</gene>
<dbReference type="Proteomes" id="UP000031473">
    <property type="component" value="Unassembled WGS sequence"/>
</dbReference>
<organism evidence="2 3">
    <name type="scientific">Kaistella jeonii</name>
    <dbReference type="NCBI Taxonomy" id="266749"/>
    <lineage>
        <taxon>Bacteria</taxon>
        <taxon>Pseudomonadati</taxon>
        <taxon>Bacteroidota</taxon>
        <taxon>Flavobacteriia</taxon>
        <taxon>Flavobacteriales</taxon>
        <taxon>Weeksellaceae</taxon>
        <taxon>Chryseobacterium group</taxon>
        <taxon>Kaistella</taxon>
    </lineage>
</organism>
<evidence type="ECO:0000313" key="3">
    <source>
        <dbReference type="Proteomes" id="UP000031473"/>
    </source>
</evidence>
<reference evidence="2 3" key="1">
    <citation type="submission" date="2014-10" db="EMBL/GenBank/DDBJ databases">
        <title>Kaistella jeonii genome.</title>
        <authorList>
            <person name="Clayton J.T."/>
            <person name="Newman J.D."/>
        </authorList>
    </citation>
    <scope>NUCLEOTIDE SEQUENCE [LARGE SCALE GENOMIC DNA]</scope>
    <source>
        <strain evidence="2 3">DSM 17048</strain>
    </source>
</reference>
<evidence type="ECO:0000313" key="2">
    <source>
        <dbReference type="EMBL" id="KIA89718.1"/>
    </source>
</evidence>
<dbReference type="RefSeq" id="WP_039348980.1">
    <property type="nucleotide sequence ID" value="NZ_FOLA01000003.1"/>
</dbReference>
<feature type="chain" id="PRO_5030004957" evidence="1">
    <location>
        <begin position="19"/>
        <end position="165"/>
    </location>
</feature>
<dbReference type="EMBL" id="JSYL01000002">
    <property type="protein sequence ID" value="KIA89718.1"/>
    <property type="molecule type" value="Genomic_DNA"/>
</dbReference>
<comment type="caution">
    <text evidence="2">The sequence shown here is derived from an EMBL/GenBank/DDBJ whole genome shotgun (WGS) entry which is preliminary data.</text>
</comment>
<dbReference type="OrthoDB" id="1450454at2"/>
<dbReference type="AlphaFoldDB" id="A0A0C1FD17"/>
<feature type="signal peptide" evidence="1">
    <location>
        <begin position="1"/>
        <end position="18"/>
    </location>
</feature>
<protein>
    <submittedName>
        <fullName evidence="2">Uncharacterized protein</fullName>
    </submittedName>
</protein>
<accession>A0A0C1FD17</accession>